<keyword evidence="1" id="KW-0805">Transcription regulation</keyword>
<reference evidence="4 5" key="1">
    <citation type="submission" date="2024-01" db="EMBL/GenBank/DDBJ databases">
        <title>The genomes of 5 underutilized Papilionoideae crops provide insights into root nodulation and disease resistanc.</title>
        <authorList>
            <person name="Jiang F."/>
        </authorList>
    </citation>
    <scope>NUCLEOTIDE SEQUENCE [LARGE SCALE GENOMIC DNA]</scope>
    <source>
        <strain evidence="4">DUOXIRENSHENG_FW03</strain>
        <tissue evidence="4">Leaves</tissue>
    </source>
</reference>
<gene>
    <name evidence="4" type="ORF">VNO78_20615</name>
</gene>
<organism evidence="4 5">
    <name type="scientific">Psophocarpus tetragonolobus</name>
    <name type="common">Winged bean</name>
    <name type="synonym">Dolichos tetragonolobus</name>
    <dbReference type="NCBI Taxonomy" id="3891"/>
    <lineage>
        <taxon>Eukaryota</taxon>
        <taxon>Viridiplantae</taxon>
        <taxon>Streptophyta</taxon>
        <taxon>Embryophyta</taxon>
        <taxon>Tracheophyta</taxon>
        <taxon>Spermatophyta</taxon>
        <taxon>Magnoliopsida</taxon>
        <taxon>eudicotyledons</taxon>
        <taxon>Gunneridae</taxon>
        <taxon>Pentapetalae</taxon>
        <taxon>rosids</taxon>
        <taxon>fabids</taxon>
        <taxon>Fabales</taxon>
        <taxon>Fabaceae</taxon>
        <taxon>Papilionoideae</taxon>
        <taxon>50 kb inversion clade</taxon>
        <taxon>NPAAA clade</taxon>
        <taxon>indigoferoid/millettioid clade</taxon>
        <taxon>Phaseoleae</taxon>
        <taxon>Psophocarpus</taxon>
    </lineage>
</organism>
<dbReference type="PANTHER" id="PTHR43952:SF45">
    <property type="entry name" value="PROTEIN RADIALIS-LIKE 4"/>
    <property type="match status" value="1"/>
</dbReference>
<evidence type="ECO:0000313" key="5">
    <source>
        <dbReference type="Proteomes" id="UP001386955"/>
    </source>
</evidence>
<dbReference type="InterPro" id="IPR009057">
    <property type="entry name" value="Homeodomain-like_sf"/>
</dbReference>
<keyword evidence="2" id="KW-0804">Transcription</keyword>
<accession>A0AAN9XHA9</accession>
<sequence>MSDMDVFSNGLCGWSWKENKLFEVALSMVEENHPDRWKVVAAMVGGQKRAEDVQKHFVFLLEDLNLIESGKLDHKMGMREAHSCVLVDFSESLCLSDRDISISIHALPVPLLCPVSKSLSITSTFNLVDIKQHLILRKVILL</sequence>
<protein>
    <recommendedName>
        <fullName evidence="6">Myb-like domain-containing protein</fullName>
    </recommendedName>
</protein>
<dbReference type="InterPro" id="IPR044636">
    <property type="entry name" value="RADIALIS-like"/>
</dbReference>
<keyword evidence="5" id="KW-1185">Reference proteome</keyword>
<proteinExistence type="predicted"/>
<evidence type="ECO:0008006" key="6">
    <source>
        <dbReference type="Google" id="ProtNLM"/>
    </source>
</evidence>
<keyword evidence="3" id="KW-0539">Nucleus</keyword>
<comment type="caution">
    <text evidence="4">The sequence shown here is derived from an EMBL/GenBank/DDBJ whole genome shotgun (WGS) entry which is preliminary data.</text>
</comment>
<dbReference type="SUPFAM" id="SSF46689">
    <property type="entry name" value="Homeodomain-like"/>
    <property type="match status" value="1"/>
</dbReference>
<evidence type="ECO:0000256" key="1">
    <source>
        <dbReference type="ARBA" id="ARBA00023015"/>
    </source>
</evidence>
<dbReference type="EMBL" id="JAYMYS010000005">
    <property type="protein sequence ID" value="KAK7392185.1"/>
    <property type="molecule type" value="Genomic_DNA"/>
</dbReference>
<name>A0AAN9XHA9_PSOTE</name>
<evidence type="ECO:0000256" key="3">
    <source>
        <dbReference type="ARBA" id="ARBA00023242"/>
    </source>
</evidence>
<dbReference type="PANTHER" id="PTHR43952">
    <property type="entry name" value="MYB FAMILY TRANSCRIPTION FACTOR-RELATED"/>
    <property type="match status" value="1"/>
</dbReference>
<dbReference type="Gene3D" id="1.10.10.60">
    <property type="entry name" value="Homeodomain-like"/>
    <property type="match status" value="1"/>
</dbReference>
<dbReference type="GO" id="GO:0003700">
    <property type="term" value="F:DNA-binding transcription factor activity"/>
    <property type="evidence" value="ECO:0007669"/>
    <property type="project" value="InterPro"/>
</dbReference>
<dbReference type="Proteomes" id="UP001386955">
    <property type="component" value="Unassembled WGS sequence"/>
</dbReference>
<dbReference type="AlphaFoldDB" id="A0AAN9XHA9"/>
<evidence type="ECO:0000256" key="2">
    <source>
        <dbReference type="ARBA" id="ARBA00023163"/>
    </source>
</evidence>
<evidence type="ECO:0000313" key="4">
    <source>
        <dbReference type="EMBL" id="KAK7392185.1"/>
    </source>
</evidence>